<evidence type="ECO:0000313" key="7">
    <source>
        <dbReference type="Proteomes" id="UP000069771"/>
    </source>
</evidence>
<dbReference type="InterPro" id="IPR010045">
    <property type="entry name" value="DeoB"/>
</dbReference>
<proteinExistence type="inferred from homology"/>
<evidence type="ECO:0000256" key="1">
    <source>
        <dbReference type="ARBA" id="ARBA00010373"/>
    </source>
</evidence>
<dbReference type="PIRSF" id="PIRSF001491">
    <property type="entry name" value="Ppentomutase"/>
    <property type="match status" value="1"/>
</dbReference>
<dbReference type="AlphaFoldDB" id="A0A140DW91"/>
<dbReference type="RefSeq" id="WP_067557946.1">
    <property type="nucleotide sequence ID" value="NZ_CAKOCV010000008.1"/>
</dbReference>
<dbReference type="InterPro" id="IPR024052">
    <property type="entry name" value="Phosphopentomutase_DeoB_cap_sf"/>
</dbReference>
<dbReference type="GO" id="GO:0000287">
    <property type="term" value="F:magnesium ion binding"/>
    <property type="evidence" value="ECO:0007669"/>
    <property type="project" value="InterPro"/>
</dbReference>
<evidence type="ECO:0000259" key="5">
    <source>
        <dbReference type="Pfam" id="PF01676"/>
    </source>
</evidence>
<evidence type="ECO:0000256" key="2">
    <source>
        <dbReference type="ARBA" id="ARBA00022723"/>
    </source>
</evidence>
<dbReference type="GO" id="GO:0008973">
    <property type="term" value="F:phosphopentomutase activity"/>
    <property type="evidence" value="ECO:0007669"/>
    <property type="project" value="InterPro"/>
</dbReference>
<dbReference type="STRING" id="1702221.AALO17_17840"/>
<sequence length="405" mass="44241">MTGRFVVIVLDGFGMQAMQDAARVRPGDERSSTLGSLLKDFPDLTLPNLEALGLMNAFGQESRCMKFSPEACFGRSELMHFGADTFQGHQEIMGTKPKKPETHNFQQKIDEIEQALLQKGHQVKRCGTPGLQYLLVDESCTVADNIDSDLGMAYNCTAPLDVLPFDRLMEIARIVRSHAQVGRVIAFGGTGNTVQDILAAGQTREGKYIGLLASLTKSYDQGYECRHLGYGVDPQVQVPSILAQAGVDVTLLGKVADIVHNERGKSVSCVDTASVLDLTIQELDSMKSGFICTNVQETDLAGHSQDPARYREVLETADRKIGELCGHLRNDDILVVMADHGNDPDIGHNRHTRENVPLLIRSRAKGRNVGLRKTLSDVGATVCDFFNAPAPENGTSFLKEIQPDS</sequence>
<accession>A0A140DW91</accession>
<dbReference type="OrthoDB" id="9769930at2"/>
<dbReference type="PANTHER" id="PTHR21110:SF0">
    <property type="entry name" value="PHOSPHOPENTOMUTASE"/>
    <property type="match status" value="1"/>
</dbReference>
<organism evidence="6 7">
    <name type="scientific">Faecalibaculum rodentium</name>
    <dbReference type="NCBI Taxonomy" id="1702221"/>
    <lineage>
        <taxon>Bacteria</taxon>
        <taxon>Bacillati</taxon>
        <taxon>Bacillota</taxon>
        <taxon>Erysipelotrichia</taxon>
        <taxon>Erysipelotrichales</taxon>
        <taxon>Erysipelotrichaceae</taxon>
        <taxon>Faecalibaculum</taxon>
    </lineage>
</organism>
<dbReference type="PATRIC" id="fig|1702221.3.peg.1740"/>
<dbReference type="Proteomes" id="UP000069771">
    <property type="component" value="Chromosome"/>
</dbReference>
<dbReference type="InterPro" id="IPR017850">
    <property type="entry name" value="Alkaline_phosphatase_core_sf"/>
</dbReference>
<keyword evidence="3" id="KW-0464">Manganese</keyword>
<evidence type="ECO:0000313" key="6">
    <source>
        <dbReference type="EMBL" id="AMK54918.1"/>
    </source>
</evidence>
<dbReference type="Gene3D" id="3.30.70.1250">
    <property type="entry name" value="Phosphopentomutase"/>
    <property type="match status" value="1"/>
</dbReference>
<dbReference type="EMBL" id="CP011391">
    <property type="protein sequence ID" value="AMK54918.1"/>
    <property type="molecule type" value="Genomic_DNA"/>
</dbReference>
<evidence type="ECO:0000256" key="3">
    <source>
        <dbReference type="ARBA" id="ARBA00023211"/>
    </source>
</evidence>
<dbReference type="KEGG" id="fro:AALO17_17840"/>
<name>A0A140DW91_9FIRM</name>
<dbReference type="CDD" id="cd16009">
    <property type="entry name" value="PPM"/>
    <property type="match status" value="1"/>
</dbReference>
<dbReference type="GO" id="GO:0009117">
    <property type="term" value="P:nucleotide metabolic process"/>
    <property type="evidence" value="ECO:0007669"/>
    <property type="project" value="InterPro"/>
</dbReference>
<feature type="domain" description="Metalloenzyme" evidence="5">
    <location>
        <begin position="4"/>
        <end position="388"/>
    </location>
</feature>
<dbReference type="InterPro" id="IPR006124">
    <property type="entry name" value="Metalloenzyme"/>
</dbReference>
<keyword evidence="2" id="KW-0479">Metal-binding</keyword>
<dbReference type="GeneID" id="78478434"/>
<keyword evidence="7" id="KW-1185">Reference proteome</keyword>
<dbReference type="Gene3D" id="3.40.720.10">
    <property type="entry name" value="Alkaline Phosphatase, subunit A"/>
    <property type="match status" value="1"/>
</dbReference>
<dbReference type="Pfam" id="PF01676">
    <property type="entry name" value="Metalloenzyme"/>
    <property type="match status" value="1"/>
</dbReference>
<comment type="similarity">
    <text evidence="1">Belongs to the phosphopentomutase family.</text>
</comment>
<gene>
    <name evidence="6" type="ORF">AALO17_17840</name>
</gene>
<dbReference type="NCBIfam" id="NF009049">
    <property type="entry name" value="PRK12383.1"/>
    <property type="match status" value="1"/>
</dbReference>
<dbReference type="SUPFAM" id="SSF53649">
    <property type="entry name" value="Alkaline phosphatase-like"/>
    <property type="match status" value="1"/>
</dbReference>
<dbReference type="GO" id="GO:0005829">
    <property type="term" value="C:cytosol"/>
    <property type="evidence" value="ECO:0007669"/>
    <property type="project" value="TreeGrafter"/>
</dbReference>
<protein>
    <recommendedName>
        <fullName evidence="5">Metalloenzyme domain-containing protein</fullName>
    </recommendedName>
</protein>
<dbReference type="PANTHER" id="PTHR21110">
    <property type="entry name" value="PHOSPHOPENTOMUTASE"/>
    <property type="match status" value="1"/>
</dbReference>
<keyword evidence="4" id="KW-0413">Isomerase</keyword>
<reference evidence="6 7" key="1">
    <citation type="journal article" date="2016" name="Gut Pathog.">
        <title>Whole genome sequencing of "Faecalibaculum rodentium" ALO17, isolated from C57BL/6J laboratory mouse feces.</title>
        <authorList>
            <person name="Lim S."/>
            <person name="Chang D.H."/>
            <person name="Ahn S."/>
            <person name="Kim B.C."/>
        </authorList>
    </citation>
    <scope>NUCLEOTIDE SEQUENCE [LARGE SCALE GENOMIC DNA]</scope>
    <source>
        <strain evidence="6 7">Alo17</strain>
    </source>
</reference>
<dbReference type="GO" id="GO:0043094">
    <property type="term" value="P:metabolic compound salvage"/>
    <property type="evidence" value="ECO:0007669"/>
    <property type="project" value="InterPro"/>
</dbReference>
<evidence type="ECO:0000256" key="4">
    <source>
        <dbReference type="ARBA" id="ARBA00023235"/>
    </source>
</evidence>